<dbReference type="CDD" id="cd13121">
    <property type="entry name" value="BF2867_like_C"/>
    <property type="match status" value="1"/>
</dbReference>
<dbReference type="PANTHER" id="PTHR13593:SF113">
    <property type="entry name" value="SI:DKEY-266F7.9"/>
    <property type="match status" value="1"/>
</dbReference>
<protein>
    <recommendedName>
        <fullName evidence="3">Phosphatidylinositol diacylglycerol-lyase</fullName>
    </recommendedName>
</protein>
<name>A0A1Y3QVZ5_9BACT</name>
<organism evidence="1 2">
    <name type="scientific">Alistipes onderdonkii</name>
    <dbReference type="NCBI Taxonomy" id="328813"/>
    <lineage>
        <taxon>Bacteria</taxon>
        <taxon>Pseudomonadati</taxon>
        <taxon>Bacteroidota</taxon>
        <taxon>Bacteroidia</taxon>
        <taxon>Bacteroidales</taxon>
        <taxon>Rikenellaceae</taxon>
        <taxon>Alistipes</taxon>
    </lineage>
</organism>
<evidence type="ECO:0000313" key="1">
    <source>
        <dbReference type="EMBL" id="OUN03843.1"/>
    </source>
</evidence>
<comment type="caution">
    <text evidence="1">The sequence shown here is derived from an EMBL/GenBank/DDBJ whole genome shotgun (WGS) entry which is preliminary data.</text>
</comment>
<dbReference type="EMBL" id="NFHB01000003">
    <property type="protein sequence ID" value="OUN03843.1"/>
    <property type="molecule type" value="Genomic_DNA"/>
</dbReference>
<dbReference type="PANTHER" id="PTHR13593">
    <property type="match status" value="1"/>
</dbReference>
<dbReference type="OrthoDB" id="7191982at2"/>
<gene>
    <name evidence="1" type="ORF">B5G41_05100</name>
</gene>
<dbReference type="SUPFAM" id="SSF51695">
    <property type="entry name" value="PLC-like phosphodiesterases"/>
    <property type="match status" value="1"/>
</dbReference>
<dbReference type="GO" id="GO:0008081">
    <property type="term" value="F:phosphoric diester hydrolase activity"/>
    <property type="evidence" value="ECO:0007669"/>
    <property type="project" value="InterPro"/>
</dbReference>
<evidence type="ECO:0008006" key="3">
    <source>
        <dbReference type="Google" id="ProtNLM"/>
    </source>
</evidence>
<proteinExistence type="predicted"/>
<dbReference type="InterPro" id="IPR051057">
    <property type="entry name" value="PI-PLC_domain"/>
</dbReference>
<accession>A0A1Y3QVZ5</accession>
<dbReference type="InterPro" id="IPR025049">
    <property type="entry name" value="Mfa-like_1"/>
</dbReference>
<dbReference type="GO" id="GO:0006629">
    <property type="term" value="P:lipid metabolic process"/>
    <property type="evidence" value="ECO:0007669"/>
    <property type="project" value="InterPro"/>
</dbReference>
<dbReference type="AlphaFoldDB" id="A0A1Y3QVZ5"/>
<dbReference type="RefSeq" id="WP_087401628.1">
    <property type="nucleotide sequence ID" value="NZ_NFHB01000003.1"/>
</dbReference>
<dbReference type="PROSITE" id="PS51257">
    <property type="entry name" value="PROKAR_LIPOPROTEIN"/>
    <property type="match status" value="1"/>
</dbReference>
<sequence>MKHKPIFRLSLLALLLAGCGKDTTELPEGPETPATGGDAIVCRLSIGNEAPDTTDETRTAYGPLQDGYYPIYWRNADRVGIICPQTTPQWAEVEVSVSGATESEADLSNTGMQWGSSPSYDFYAFYPADAVQTNSGSIVVTGIPAVQTYHNGECNMQYAYMAACTQGVERGAEVPFRFRPLMTTVTIQVGFSEAAEVQKLVLSSENGPIAGGFTFDIETDRCSVIPGKGSNVLALHLMSGDVPYIQLSAGSKVAVTAFMLPQDIEGLTLSAVTTQGKTYSYTTPATLKAGHRYSFTIGDMQAQAQQTSEGYSDWMAYLPDNTYLSQVSIPGSHDACTIYGSHYEYKDGMPDDRYHFKWLQNVVFGYMNTTKIIKAQELSIEEQLAAGVRMFDLRPSSSSSSVRDLPIHHGIAPLGDPTLGGYAPGSSGRQELSPFMLSHLLDRFVRFLDEHPGETVLVHMKYENTSTSANKTGWDKSVVSLINSHCSGYVADFHPLMTLADARGKILFMIREDYKSSNNGRYFGAYLNWTDDKVVFDTTLSGNGVGQAPIRVNDLYNIKNGASDGKTKYAAIDECIAYTYNTDDPTRWCMNYVSCYDTAHCSVSGISLFGAVGDYDYCANKYNRYTADKIDRYDFRGNVGIVLMDFAAASHATMTFGQTYSNMQVYGDDLVRAVICNNNKWNLRRNE</sequence>
<evidence type="ECO:0000313" key="2">
    <source>
        <dbReference type="Proteomes" id="UP000195772"/>
    </source>
</evidence>
<reference evidence="2" key="1">
    <citation type="submission" date="2017-04" db="EMBL/GenBank/DDBJ databases">
        <title>Function of individual gut microbiota members based on whole genome sequencing of pure cultures obtained from chicken caecum.</title>
        <authorList>
            <person name="Medvecky M."/>
            <person name="Cejkova D."/>
            <person name="Polansky O."/>
            <person name="Karasova D."/>
            <person name="Kubasova T."/>
            <person name="Cizek A."/>
            <person name="Rychlik I."/>
        </authorList>
    </citation>
    <scope>NUCLEOTIDE SEQUENCE [LARGE SCALE GENOMIC DNA]</scope>
    <source>
        <strain evidence="2">An90</strain>
    </source>
</reference>
<dbReference type="Pfam" id="PF13149">
    <property type="entry name" value="Mfa_like_1"/>
    <property type="match status" value="1"/>
</dbReference>
<dbReference type="Gene3D" id="2.60.40.2630">
    <property type="match status" value="1"/>
</dbReference>
<dbReference type="InterPro" id="IPR017946">
    <property type="entry name" value="PLC-like_Pdiesterase_TIM-brl"/>
</dbReference>
<dbReference type="eggNOG" id="ENOG50331VP">
    <property type="taxonomic scope" value="Bacteria"/>
</dbReference>
<dbReference type="Proteomes" id="UP000195772">
    <property type="component" value="Unassembled WGS sequence"/>
</dbReference>
<dbReference type="Gene3D" id="3.20.20.190">
    <property type="entry name" value="Phosphatidylinositol (PI) phosphodiesterase"/>
    <property type="match status" value="1"/>
</dbReference>